<proteinExistence type="predicted"/>
<dbReference type="eggNOG" id="KOG3021">
    <property type="taxonomic scope" value="Eukaryota"/>
</dbReference>
<dbReference type="Proteomes" id="UP000008181">
    <property type="component" value="Chromosome 1"/>
</dbReference>
<accession>G2QVZ4</accession>
<keyword evidence="2" id="KW-1185">Reference proteome</keyword>
<dbReference type="EMBL" id="CP003009">
    <property type="protein sequence ID" value="AEO64726.1"/>
    <property type="molecule type" value="Genomic_DNA"/>
</dbReference>
<reference evidence="1 2" key="1">
    <citation type="journal article" date="2011" name="Nat. Biotechnol.">
        <title>Comparative genomic analysis of the thermophilic biomass-degrading fungi Myceliophthora thermophila and Thielavia terrestris.</title>
        <authorList>
            <person name="Berka R.M."/>
            <person name="Grigoriev I.V."/>
            <person name="Otillar R."/>
            <person name="Salamov A."/>
            <person name="Grimwood J."/>
            <person name="Reid I."/>
            <person name="Ishmael N."/>
            <person name="John T."/>
            <person name="Darmond C."/>
            <person name="Moisan M.-C."/>
            <person name="Henrissat B."/>
            <person name="Coutinho P.M."/>
            <person name="Lombard V."/>
            <person name="Natvig D.O."/>
            <person name="Lindquist E."/>
            <person name="Schmutz J."/>
            <person name="Lucas S."/>
            <person name="Harris P."/>
            <person name="Powlowski J."/>
            <person name="Bellemare A."/>
            <person name="Taylor D."/>
            <person name="Butler G."/>
            <person name="de Vries R.P."/>
            <person name="Allijn I.E."/>
            <person name="van den Brink J."/>
            <person name="Ushinsky S."/>
            <person name="Storms R."/>
            <person name="Powell A.J."/>
            <person name="Paulsen I.T."/>
            <person name="Elbourne L.D.H."/>
            <person name="Baker S.E."/>
            <person name="Magnuson J."/>
            <person name="LaBoissiere S."/>
            <person name="Clutterbuck A.J."/>
            <person name="Martinez D."/>
            <person name="Wogulis M."/>
            <person name="de Leon A.L."/>
            <person name="Rey M.W."/>
            <person name="Tsang A."/>
        </authorList>
    </citation>
    <scope>NUCLEOTIDE SEQUENCE [LARGE SCALE GENOMIC DNA]</scope>
    <source>
        <strain evidence="2">ATCC 38088 / NRRL 8126</strain>
    </source>
</reference>
<sequence>MPPKTGLLRSLPLPQYNIINTTIDPSCMNCLHRDSFIFLSLRSGSNISAKPGDAHPSPRRCEFSSVLRRKEYIENYRIHYEPAEPEEDFEDRIRLYSLKAAINYSAGHPGCLLRKTAYNDMCYLCEKYAPIDGIDKYNPQLDPE</sequence>
<dbReference type="KEGG" id="ttt:THITE_116263"/>
<dbReference type="HOGENOM" id="CLU_1797789_0_0_1"/>
<protein>
    <submittedName>
        <fullName evidence="1">Uncharacterized protein</fullName>
    </submittedName>
</protein>
<organism evidence="1 2">
    <name type="scientific">Thermothielavioides terrestris (strain ATCC 38088 / NRRL 8126)</name>
    <name type="common">Thielavia terrestris</name>
    <dbReference type="NCBI Taxonomy" id="578455"/>
    <lineage>
        <taxon>Eukaryota</taxon>
        <taxon>Fungi</taxon>
        <taxon>Dikarya</taxon>
        <taxon>Ascomycota</taxon>
        <taxon>Pezizomycotina</taxon>
        <taxon>Sordariomycetes</taxon>
        <taxon>Sordariomycetidae</taxon>
        <taxon>Sordariales</taxon>
        <taxon>Chaetomiaceae</taxon>
        <taxon>Thermothielavioides</taxon>
        <taxon>Thermothielavioides terrestris</taxon>
    </lineage>
</organism>
<evidence type="ECO:0000313" key="1">
    <source>
        <dbReference type="EMBL" id="AEO64726.1"/>
    </source>
</evidence>
<dbReference type="OrthoDB" id="5772781at2759"/>
<dbReference type="AlphaFoldDB" id="G2QVZ4"/>
<gene>
    <name evidence="1" type="ORF">THITE_116263</name>
</gene>
<name>G2QVZ4_THETT</name>
<evidence type="ECO:0000313" key="2">
    <source>
        <dbReference type="Proteomes" id="UP000008181"/>
    </source>
</evidence>
<dbReference type="GeneID" id="11523655"/>
<dbReference type="RefSeq" id="XP_003651062.1">
    <property type="nucleotide sequence ID" value="XM_003651014.1"/>
</dbReference>